<dbReference type="InterPro" id="IPR029492">
    <property type="entry name" value="DUF4435"/>
</dbReference>
<gene>
    <name evidence="2" type="ORF">C9J52_13420</name>
</gene>
<evidence type="ECO:0000259" key="1">
    <source>
        <dbReference type="Pfam" id="PF14491"/>
    </source>
</evidence>
<feature type="domain" description="DUF4435" evidence="1">
    <location>
        <begin position="38"/>
        <end position="267"/>
    </location>
</feature>
<comment type="caution">
    <text evidence="2">The sequence shown here is derived from an EMBL/GenBank/DDBJ whole genome shotgun (WGS) entry which is preliminary data.</text>
</comment>
<organism evidence="2 3">
    <name type="scientific">Photobacterium iliopiscarium</name>
    <dbReference type="NCBI Taxonomy" id="56192"/>
    <lineage>
        <taxon>Bacteria</taxon>
        <taxon>Pseudomonadati</taxon>
        <taxon>Pseudomonadota</taxon>
        <taxon>Gammaproteobacteria</taxon>
        <taxon>Vibrionales</taxon>
        <taxon>Vibrionaceae</taxon>
        <taxon>Photobacterium</taxon>
    </lineage>
</organism>
<name>A0ABX5GQC5_9GAMM</name>
<accession>A0ABX5GQC5</accession>
<proteinExistence type="predicted"/>
<evidence type="ECO:0000313" key="3">
    <source>
        <dbReference type="Proteomes" id="UP000241190"/>
    </source>
</evidence>
<protein>
    <submittedName>
        <fullName evidence="2">DUF4435 domain-containing protein</fullName>
    </submittedName>
</protein>
<dbReference type="EMBL" id="PYOP01000022">
    <property type="protein sequence ID" value="PSW94305.1"/>
    <property type="molecule type" value="Genomic_DNA"/>
</dbReference>
<evidence type="ECO:0000313" key="2">
    <source>
        <dbReference type="EMBL" id="PSW94305.1"/>
    </source>
</evidence>
<dbReference type="Pfam" id="PF14491">
    <property type="entry name" value="DUF4435"/>
    <property type="match status" value="1"/>
</dbReference>
<keyword evidence="3" id="KW-1185">Reference proteome</keyword>
<reference evidence="2 3" key="1">
    <citation type="submission" date="2018-03" db="EMBL/GenBank/DDBJ databases">
        <title>Whole genome sequencing of Histamine producing bacteria.</title>
        <authorList>
            <person name="Butler K."/>
        </authorList>
    </citation>
    <scope>NUCLEOTIDE SEQUENCE [LARGE SCALE GENOMIC DNA]</scope>
    <source>
        <strain evidence="2 3">ATCC 51761</strain>
    </source>
</reference>
<sequence>MLRLMMSTLDKMNSQYSRSITTVTFQKYQLLKKNKNIITFFVEGEDDQFFYPMKARSHIPNQIVPLQCGGKDGVLEIWKLTKKDRLENNIKIGYFIDKDFDTPLSSDLRDYIYETPVYSVENLCFNKQTFINIYTEKFNMTPADNNYHSAITYYDTMSSDFFNSLLDINIWFYYQRKFNTDKNKTVKFPKKIPSGYLIYEENKISKNYNFDDLNVNNPNAIVIDTDNYSTCYNVVSNYKYEDFFRGKLHWSLFAYILPILVEDANDTTKQRFVNEKVKFTFTKNDPRKFFEEISIYSPCPPCLLQYFSKIAA</sequence>
<dbReference type="Proteomes" id="UP000241190">
    <property type="component" value="Unassembled WGS sequence"/>
</dbReference>